<dbReference type="EMBL" id="HG792015">
    <property type="protein sequence ID" value="CDM26942.1"/>
    <property type="molecule type" value="Genomic_DNA"/>
</dbReference>
<dbReference type="Proteomes" id="UP000030686">
    <property type="component" value="Unassembled WGS sequence"/>
</dbReference>
<proteinExistence type="predicted"/>
<dbReference type="AlphaFoldDB" id="W6QB57"/>
<evidence type="ECO:0000313" key="1">
    <source>
        <dbReference type="EMBL" id="CDM26942.1"/>
    </source>
</evidence>
<name>W6QB57_PENRF</name>
<gene>
    <name evidence="1" type="ORF">PROQFM164_S01g000751</name>
</gene>
<reference evidence="1" key="1">
    <citation type="journal article" date="2014" name="Nat. Commun.">
        <title>Multiple recent horizontal transfers of a large genomic region in cheese making fungi.</title>
        <authorList>
            <person name="Cheeseman K."/>
            <person name="Ropars J."/>
            <person name="Renault P."/>
            <person name="Dupont J."/>
            <person name="Gouzy J."/>
            <person name="Branca A."/>
            <person name="Abraham A.L."/>
            <person name="Ceppi M."/>
            <person name="Conseiller E."/>
            <person name="Debuchy R."/>
            <person name="Malagnac F."/>
            <person name="Goarin A."/>
            <person name="Silar P."/>
            <person name="Lacoste S."/>
            <person name="Sallet E."/>
            <person name="Bensimon A."/>
            <person name="Giraud T."/>
            <person name="Brygoo Y."/>
        </authorList>
    </citation>
    <scope>NUCLEOTIDE SEQUENCE [LARGE SCALE GENOMIC DNA]</scope>
    <source>
        <strain evidence="1">FM164</strain>
    </source>
</reference>
<sequence length="70" mass="7594">MRAWSSRAKAPISLASMPSRKDVRVSWREEVDLAELAVASTKSITVGSDAPVRRKRFSDTKSLLSMGGAS</sequence>
<accession>W6QB57</accession>
<evidence type="ECO:0000313" key="2">
    <source>
        <dbReference type="Proteomes" id="UP000030686"/>
    </source>
</evidence>
<protein>
    <submittedName>
        <fullName evidence="1">Genomic scaffold, ProqFM164S01</fullName>
    </submittedName>
</protein>
<keyword evidence="2" id="KW-1185">Reference proteome</keyword>
<organism evidence="1 2">
    <name type="scientific">Penicillium roqueforti (strain FM164)</name>
    <dbReference type="NCBI Taxonomy" id="1365484"/>
    <lineage>
        <taxon>Eukaryota</taxon>
        <taxon>Fungi</taxon>
        <taxon>Dikarya</taxon>
        <taxon>Ascomycota</taxon>
        <taxon>Pezizomycotina</taxon>
        <taxon>Eurotiomycetes</taxon>
        <taxon>Eurotiomycetidae</taxon>
        <taxon>Eurotiales</taxon>
        <taxon>Aspergillaceae</taxon>
        <taxon>Penicillium</taxon>
    </lineage>
</organism>